<dbReference type="Proteomes" id="UP000717364">
    <property type="component" value="Unassembled WGS sequence"/>
</dbReference>
<evidence type="ECO:0000256" key="8">
    <source>
        <dbReference type="ARBA" id="ARBA00022989"/>
    </source>
</evidence>
<organism evidence="12 13">
    <name type="scientific">Leptothoe spongobia TAU-MAC 1115</name>
    <dbReference type="NCBI Taxonomy" id="1967444"/>
    <lineage>
        <taxon>Bacteria</taxon>
        <taxon>Bacillati</taxon>
        <taxon>Cyanobacteriota</taxon>
        <taxon>Cyanophyceae</taxon>
        <taxon>Nodosilineales</taxon>
        <taxon>Cymatolegaceae</taxon>
        <taxon>Leptothoe</taxon>
        <taxon>Leptothoe spongobia</taxon>
    </lineage>
</organism>
<evidence type="ECO:0000256" key="10">
    <source>
        <dbReference type="SAM" id="Phobius"/>
    </source>
</evidence>
<name>A0A947GE60_9CYAN</name>
<accession>A0A947GE60</accession>
<evidence type="ECO:0000313" key="13">
    <source>
        <dbReference type="Proteomes" id="UP000717364"/>
    </source>
</evidence>
<comment type="subcellular location">
    <subcellularLocation>
        <location evidence="2">Membrane</location>
        <topology evidence="2">Multi-pass membrane protein</topology>
    </subcellularLocation>
</comment>
<feature type="transmembrane region" description="Helical" evidence="10">
    <location>
        <begin position="29"/>
        <end position="47"/>
    </location>
</feature>
<reference evidence="12" key="1">
    <citation type="submission" date="2020-11" db="EMBL/GenBank/DDBJ databases">
        <authorList>
            <person name="Konstantinou D."/>
            <person name="Gkelis S."/>
            <person name="Popin R."/>
            <person name="Fewer D."/>
            <person name="Sivonen K."/>
        </authorList>
    </citation>
    <scope>NUCLEOTIDE SEQUENCE</scope>
    <source>
        <strain evidence="12">TAU-MAC 1115</strain>
    </source>
</reference>
<reference evidence="12" key="2">
    <citation type="journal article" date="2021" name="Mar. Drugs">
        <title>Genome Reduction and Secondary Metabolism of the Marine Sponge-Associated Cyanobacterium Leptothoe.</title>
        <authorList>
            <person name="Konstantinou D."/>
            <person name="Popin R.V."/>
            <person name="Fewer D.P."/>
            <person name="Sivonen K."/>
            <person name="Gkelis S."/>
        </authorList>
    </citation>
    <scope>NUCLEOTIDE SEQUENCE</scope>
    <source>
        <strain evidence="12">TAU-MAC 1115</strain>
    </source>
</reference>
<evidence type="ECO:0000256" key="9">
    <source>
        <dbReference type="ARBA" id="ARBA00023136"/>
    </source>
</evidence>
<proteinExistence type="inferred from homology"/>
<sequence>MTFVLLSILLGILTYWVIRRGVATMTRSPVWLLWLIIMTPILALTAWVLKYGRYAPPNLLILSLFVICPLVYTWVVLLGRRPQDEMPTVPLPRARPSQPPPMLIKREEEERLRACFPWSVYFLQKIERRQQMMVCRGRLKATPAVAHSTVQQNVRSQFGEQFLVVLQEERNGHPVFTLVPNKRQPKSSENSGWLLSLVLFILTLGTTTLAGLLLVGELSIPELLSQPRLLVKGLGYSLAVMVILAVRELAHYASARRHKIAVTAPFFIPVPYFLGTVGAFVRIKAPAPNRRALFDLGLTGPLAGFIVSLPIVIWGLAHSQVVDLTEASSLFNFQSLDPKGSILLTLLSKLALGDSLQMDQAIYLHSVAIAGCLGLVLTALNLMPVGQLDGGHIVHAMYGRWGGAAIGNIARVLVAAMVFIQPEYLLWALLLVFMPSRDDPALDDLSELDGIRDMLGLLAMALLVLIVLPMPQSISRILF</sequence>
<feature type="transmembrane region" description="Helical" evidence="10">
    <location>
        <begin position="404"/>
        <end position="434"/>
    </location>
</feature>
<feature type="transmembrane region" description="Helical" evidence="10">
    <location>
        <begin position="260"/>
        <end position="281"/>
    </location>
</feature>
<dbReference type="RefSeq" id="WP_215606885.1">
    <property type="nucleotide sequence ID" value="NZ_JADOES010000001.1"/>
</dbReference>
<feature type="transmembrane region" description="Helical" evidence="10">
    <location>
        <begin position="454"/>
        <end position="471"/>
    </location>
</feature>
<dbReference type="GO" id="GO:0008233">
    <property type="term" value="F:peptidase activity"/>
    <property type="evidence" value="ECO:0007669"/>
    <property type="project" value="UniProtKB-KW"/>
</dbReference>
<evidence type="ECO:0000256" key="7">
    <source>
        <dbReference type="ARBA" id="ARBA00022946"/>
    </source>
</evidence>
<comment type="caution">
    <text evidence="12">The sequence shown here is derived from an EMBL/GenBank/DDBJ whole genome shotgun (WGS) entry which is preliminary data.</text>
</comment>
<evidence type="ECO:0000256" key="3">
    <source>
        <dbReference type="ARBA" id="ARBA00007931"/>
    </source>
</evidence>
<dbReference type="GO" id="GO:0006508">
    <property type="term" value="P:proteolysis"/>
    <property type="evidence" value="ECO:0007669"/>
    <property type="project" value="UniProtKB-KW"/>
</dbReference>
<feature type="transmembrane region" description="Helical" evidence="10">
    <location>
        <begin position="293"/>
        <end position="317"/>
    </location>
</feature>
<keyword evidence="13" id="KW-1185">Reference proteome</keyword>
<dbReference type="AlphaFoldDB" id="A0A947GE60"/>
<evidence type="ECO:0000256" key="4">
    <source>
        <dbReference type="ARBA" id="ARBA00022670"/>
    </source>
</evidence>
<comment type="cofactor">
    <cofactor evidence="1">
        <name>Zn(2+)</name>
        <dbReference type="ChEBI" id="CHEBI:29105"/>
    </cofactor>
</comment>
<feature type="transmembrane region" description="Helical" evidence="10">
    <location>
        <begin position="362"/>
        <end position="383"/>
    </location>
</feature>
<gene>
    <name evidence="12" type="ORF">IXB50_00020</name>
</gene>
<dbReference type="Pfam" id="PF02163">
    <property type="entry name" value="Peptidase_M50"/>
    <property type="match status" value="1"/>
</dbReference>
<evidence type="ECO:0000256" key="6">
    <source>
        <dbReference type="ARBA" id="ARBA00022801"/>
    </source>
</evidence>
<keyword evidence="7" id="KW-0809">Transit peptide</keyword>
<dbReference type="PANTHER" id="PTHR31412">
    <property type="entry name" value="ZINC METALLOPROTEASE EGY1"/>
    <property type="match status" value="1"/>
</dbReference>
<dbReference type="EMBL" id="JADOES010000001">
    <property type="protein sequence ID" value="MBT9313810.1"/>
    <property type="molecule type" value="Genomic_DNA"/>
</dbReference>
<feature type="transmembrane region" description="Helical" evidence="10">
    <location>
        <begin position="59"/>
        <end position="77"/>
    </location>
</feature>
<dbReference type="PANTHER" id="PTHR31412:SF0">
    <property type="entry name" value="ZINC METALLOPROTEASE EGY1, CHLOROPLASTIC-RELATED"/>
    <property type="match status" value="1"/>
</dbReference>
<protein>
    <submittedName>
        <fullName evidence="12">Site-2 protease family protein</fullName>
    </submittedName>
</protein>
<dbReference type="CDD" id="cd06160">
    <property type="entry name" value="S2P-M50_like_2"/>
    <property type="match status" value="1"/>
</dbReference>
<evidence type="ECO:0000256" key="1">
    <source>
        <dbReference type="ARBA" id="ARBA00001947"/>
    </source>
</evidence>
<dbReference type="InterPro" id="IPR008915">
    <property type="entry name" value="Peptidase_M50"/>
</dbReference>
<feature type="domain" description="Peptidase M50" evidence="11">
    <location>
        <begin position="237"/>
        <end position="415"/>
    </location>
</feature>
<keyword evidence="4 12" id="KW-0645">Protease</keyword>
<evidence type="ECO:0000259" key="11">
    <source>
        <dbReference type="Pfam" id="PF02163"/>
    </source>
</evidence>
<evidence type="ECO:0000256" key="5">
    <source>
        <dbReference type="ARBA" id="ARBA00022692"/>
    </source>
</evidence>
<evidence type="ECO:0000256" key="2">
    <source>
        <dbReference type="ARBA" id="ARBA00004141"/>
    </source>
</evidence>
<evidence type="ECO:0000313" key="12">
    <source>
        <dbReference type="EMBL" id="MBT9313810.1"/>
    </source>
</evidence>
<keyword evidence="8 10" id="KW-1133">Transmembrane helix</keyword>
<feature type="transmembrane region" description="Helical" evidence="10">
    <location>
        <begin position="193"/>
        <end position="215"/>
    </location>
</feature>
<keyword evidence="5 10" id="KW-0812">Transmembrane</keyword>
<keyword evidence="6" id="KW-0378">Hydrolase</keyword>
<keyword evidence="9 10" id="KW-0472">Membrane</keyword>
<comment type="similarity">
    <text evidence="3">Belongs to the peptidase M50B family.</text>
</comment>
<dbReference type="GO" id="GO:0016020">
    <property type="term" value="C:membrane"/>
    <property type="evidence" value="ECO:0007669"/>
    <property type="project" value="UniProtKB-SubCell"/>
</dbReference>
<dbReference type="InterPro" id="IPR044838">
    <property type="entry name" value="EGY1-like"/>
</dbReference>